<keyword evidence="4" id="KW-0720">Serine protease</keyword>
<feature type="chain" id="PRO_5009875578" evidence="6">
    <location>
        <begin position="24"/>
        <end position="259"/>
    </location>
</feature>
<dbReference type="CDD" id="cd00190">
    <property type="entry name" value="Tryp_SPc"/>
    <property type="match status" value="1"/>
</dbReference>
<dbReference type="InterPro" id="IPR001314">
    <property type="entry name" value="Peptidase_S1A"/>
</dbReference>
<feature type="domain" description="Peptidase S1" evidence="7">
    <location>
        <begin position="35"/>
        <end position="258"/>
    </location>
</feature>
<dbReference type="InterPro" id="IPR018114">
    <property type="entry name" value="TRYPSIN_HIS"/>
</dbReference>
<organism evidence="8">
    <name type="scientific">Haematobia irritans</name>
    <name type="common">Horn fly</name>
    <name type="synonym">Conops irritans</name>
    <dbReference type="NCBI Taxonomy" id="7368"/>
    <lineage>
        <taxon>Eukaryota</taxon>
        <taxon>Metazoa</taxon>
        <taxon>Ecdysozoa</taxon>
        <taxon>Arthropoda</taxon>
        <taxon>Hexapoda</taxon>
        <taxon>Insecta</taxon>
        <taxon>Pterygota</taxon>
        <taxon>Neoptera</taxon>
        <taxon>Endopterygota</taxon>
        <taxon>Diptera</taxon>
        <taxon>Brachycera</taxon>
        <taxon>Muscomorpha</taxon>
        <taxon>Muscoidea</taxon>
        <taxon>Muscidae</taxon>
        <taxon>Haematobia</taxon>
    </lineage>
</organism>
<keyword evidence="6" id="KW-0732">Signal</keyword>
<dbReference type="Gene3D" id="2.40.10.10">
    <property type="entry name" value="Trypsin-like serine proteases"/>
    <property type="match status" value="1"/>
</dbReference>
<proteinExistence type="inferred from homology"/>
<feature type="signal peptide" evidence="6">
    <location>
        <begin position="1"/>
        <end position="23"/>
    </location>
</feature>
<dbReference type="InterPro" id="IPR001254">
    <property type="entry name" value="Trypsin_dom"/>
</dbReference>
<dbReference type="GO" id="GO:0006508">
    <property type="term" value="P:proteolysis"/>
    <property type="evidence" value="ECO:0007669"/>
    <property type="project" value="UniProtKB-KW"/>
</dbReference>
<name>A0A1L8E715_HAEIR</name>
<dbReference type="PANTHER" id="PTHR24276:SF91">
    <property type="entry name" value="AT26814P-RELATED"/>
    <property type="match status" value="1"/>
</dbReference>
<evidence type="ECO:0000256" key="2">
    <source>
        <dbReference type="ARBA" id="ARBA00022670"/>
    </source>
</evidence>
<dbReference type="PANTHER" id="PTHR24276">
    <property type="entry name" value="POLYSERASE-RELATED"/>
    <property type="match status" value="1"/>
</dbReference>
<keyword evidence="5" id="KW-1015">Disulfide bond</keyword>
<reference evidence="8" key="1">
    <citation type="submission" date="2017-01" db="EMBL/GenBank/DDBJ databases">
        <title>An insight into the sialome and mialome of the horn fly, Haematobia irritans.</title>
        <authorList>
            <person name="Breijo M."/>
            <person name="Boiani M."/>
            <person name="Ures X."/>
            <person name="Rocha S."/>
            <person name="Sequeira M."/>
            <person name="Ribeiro J.M."/>
        </authorList>
    </citation>
    <scope>NUCLEOTIDE SEQUENCE</scope>
</reference>
<dbReference type="InterPro" id="IPR043504">
    <property type="entry name" value="Peptidase_S1_PA_chymotrypsin"/>
</dbReference>
<evidence type="ECO:0000256" key="3">
    <source>
        <dbReference type="ARBA" id="ARBA00022801"/>
    </source>
</evidence>
<sequence length="259" mass="27791">MTSESIWKSLSLLCLLLVWDVEGKPQPKTLPQSRIVGGDLAKLGQFPYQVSILALGSHHCGGAIISPYYIVTAAHCVVDGFYKKPVPANLLNVRAGSLSPYEGGQLLNVTKVKPNPSYWPYQHDIALLKLAEPLEFNDNVKAIEIATEDPPAGAEVSTSGWGRVSEGGELAPFLKFNMAKALGEEKCRKSLTYIPRGAICLHGINNGTGICKGDSGSPAVYNNRLVAVASFVEDACGVKPDGFTSVPGHKGWLRENSKD</sequence>
<keyword evidence="2 8" id="KW-0645">Protease</keyword>
<dbReference type="InterPro" id="IPR009003">
    <property type="entry name" value="Peptidase_S1_PA"/>
</dbReference>
<dbReference type="FunFam" id="2.40.10.10:FF:000068">
    <property type="entry name" value="transmembrane protease serine 2"/>
    <property type="match status" value="1"/>
</dbReference>
<evidence type="ECO:0000313" key="8">
    <source>
        <dbReference type="EMBL" id="JAV14444.1"/>
    </source>
</evidence>
<evidence type="ECO:0000256" key="1">
    <source>
        <dbReference type="ARBA" id="ARBA00007664"/>
    </source>
</evidence>
<dbReference type="PROSITE" id="PS50240">
    <property type="entry name" value="TRYPSIN_DOM"/>
    <property type="match status" value="1"/>
</dbReference>
<protein>
    <submittedName>
        <fullName evidence="8">Putative serine protease sp24d-like protein</fullName>
    </submittedName>
</protein>
<accession>A0A1L8E715</accession>
<dbReference type="EMBL" id="GFDG01004355">
    <property type="protein sequence ID" value="JAV14444.1"/>
    <property type="molecule type" value="Transcribed_RNA"/>
</dbReference>
<dbReference type="Pfam" id="PF00089">
    <property type="entry name" value="Trypsin"/>
    <property type="match status" value="1"/>
</dbReference>
<evidence type="ECO:0000256" key="5">
    <source>
        <dbReference type="ARBA" id="ARBA00023157"/>
    </source>
</evidence>
<comment type="similarity">
    <text evidence="1">Belongs to the peptidase S1 family.</text>
</comment>
<dbReference type="GO" id="GO:0004252">
    <property type="term" value="F:serine-type endopeptidase activity"/>
    <property type="evidence" value="ECO:0007669"/>
    <property type="project" value="InterPro"/>
</dbReference>
<dbReference type="AlphaFoldDB" id="A0A1L8E715"/>
<keyword evidence="3" id="KW-0378">Hydrolase</keyword>
<evidence type="ECO:0000256" key="4">
    <source>
        <dbReference type="ARBA" id="ARBA00022825"/>
    </source>
</evidence>
<dbReference type="SMART" id="SM00020">
    <property type="entry name" value="Tryp_SPc"/>
    <property type="match status" value="1"/>
</dbReference>
<evidence type="ECO:0000259" key="7">
    <source>
        <dbReference type="PROSITE" id="PS50240"/>
    </source>
</evidence>
<dbReference type="PROSITE" id="PS00134">
    <property type="entry name" value="TRYPSIN_HIS"/>
    <property type="match status" value="1"/>
</dbReference>
<dbReference type="SUPFAM" id="SSF50494">
    <property type="entry name" value="Trypsin-like serine proteases"/>
    <property type="match status" value="1"/>
</dbReference>
<dbReference type="InterPro" id="IPR050430">
    <property type="entry name" value="Peptidase_S1"/>
</dbReference>
<evidence type="ECO:0000256" key="6">
    <source>
        <dbReference type="SAM" id="SignalP"/>
    </source>
</evidence>
<dbReference type="PRINTS" id="PR00722">
    <property type="entry name" value="CHYMOTRYPSIN"/>
</dbReference>